<organism evidence="1 2">
    <name type="scientific">Gordonia paraffinivorans</name>
    <dbReference type="NCBI Taxonomy" id="175628"/>
    <lineage>
        <taxon>Bacteria</taxon>
        <taxon>Bacillati</taxon>
        <taxon>Actinomycetota</taxon>
        <taxon>Actinomycetes</taxon>
        <taxon>Mycobacteriales</taxon>
        <taxon>Gordoniaceae</taxon>
        <taxon>Gordonia</taxon>
    </lineage>
</organism>
<dbReference type="Pfam" id="PF21790">
    <property type="entry name" value="OGG"/>
    <property type="match status" value="1"/>
</dbReference>
<gene>
    <name evidence="1" type="ORF">NCTC8139_02622</name>
</gene>
<protein>
    <submittedName>
        <fullName evidence="1">Uncharacterized protein</fullName>
    </submittedName>
</protein>
<evidence type="ECO:0000313" key="1">
    <source>
        <dbReference type="EMBL" id="VFA89063.1"/>
    </source>
</evidence>
<dbReference type="InterPro" id="IPR048868">
    <property type="entry name" value="OGG-like_put"/>
</dbReference>
<evidence type="ECO:0000313" key="2">
    <source>
        <dbReference type="Proteomes" id="UP000360750"/>
    </source>
</evidence>
<dbReference type="EMBL" id="CAACYD010000006">
    <property type="protein sequence ID" value="VFA89063.1"/>
    <property type="molecule type" value="Genomic_DNA"/>
</dbReference>
<reference evidence="1 2" key="1">
    <citation type="submission" date="2019-02" db="EMBL/GenBank/DDBJ databases">
        <authorList>
            <consortium name="Pathogen Informatics"/>
        </authorList>
    </citation>
    <scope>NUCLEOTIDE SEQUENCE [LARGE SCALE GENOMIC DNA]</scope>
    <source>
        <strain evidence="1 2">3012STDY6756503</strain>
    </source>
</reference>
<name>A0ABD7V3Z5_9ACTN</name>
<dbReference type="Proteomes" id="UP000360750">
    <property type="component" value="Unassembled WGS sequence"/>
</dbReference>
<sequence length="313" mass="34688">MNPTQLPAPEDISDWLAAGDRAAELSAESVAVDAQWWSEALAEFDLPNPLLGNEIGRRDLFGLGSVAADSPDDAIALLWNVIAFCLGRRNSDGRKRIAAVAADRKRIGRLLQEAALAAREDPGAAFAMLRPDKGGNVIERLGPAGFTWYLYFAGAGDPEHPSPVLETKVARSLRRAGWKGLRDSTWTAADYVVYSKLVDRWRIELGVDRNDVVVNGLFAITPPTGWDHPWQAWERQTWEKANWVRGPLSTDDLRTVHRWLRTFSALAPRSAEAQSEFRDLGKKINAALDGEPGEIHDGFDDEHVYGGHLGRRF</sequence>
<accession>A0ABD7V3Z5</accession>
<dbReference type="AlphaFoldDB" id="A0ABD7V3Z5"/>
<dbReference type="GeneID" id="60750616"/>
<proteinExistence type="predicted"/>
<comment type="caution">
    <text evidence="1">The sequence shown here is derived from an EMBL/GenBank/DDBJ whole genome shotgun (WGS) entry which is preliminary data.</text>
</comment>
<dbReference type="RefSeq" id="WP_131734505.1">
    <property type="nucleotide sequence ID" value="NZ_CAACYD010000006.1"/>
</dbReference>